<dbReference type="Gene3D" id="3.10.580.10">
    <property type="entry name" value="CBS-domain"/>
    <property type="match status" value="2"/>
</dbReference>
<dbReference type="EMBL" id="CAJVPI010000414">
    <property type="protein sequence ID" value="CAG8531934.1"/>
    <property type="molecule type" value="Genomic_DNA"/>
</dbReference>
<dbReference type="PANTHER" id="PTHR13780:SF36">
    <property type="entry name" value="CBS DOMAIN-CONTAINING PROTEIN"/>
    <property type="match status" value="1"/>
</dbReference>
<evidence type="ECO:0000256" key="1">
    <source>
        <dbReference type="ARBA" id="ARBA00022737"/>
    </source>
</evidence>
<proteinExistence type="predicted"/>
<dbReference type="Pfam" id="PF00571">
    <property type="entry name" value="CBS"/>
    <property type="match status" value="4"/>
</dbReference>
<evidence type="ECO:0000256" key="3">
    <source>
        <dbReference type="PROSITE-ProRule" id="PRU00703"/>
    </source>
</evidence>
<evidence type="ECO:0000259" key="5">
    <source>
        <dbReference type="PROSITE" id="PS51371"/>
    </source>
</evidence>
<dbReference type="Proteomes" id="UP000789739">
    <property type="component" value="Unassembled WGS sequence"/>
</dbReference>
<dbReference type="PROSITE" id="PS51371">
    <property type="entry name" value="CBS"/>
    <property type="match status" value="4"/>
</dbReference>
<dbReference type="InterPro" id="IPR046342">
    <property type="entry name" value="CBS_dom_sf"/>
</dbReference>
<evidence type="ECO:0000313" key="6">
    <source>
        <dbReference type="EMBL" id="CAG8531934.1"/>
    </source>
</evidence>
<gene>
    <name evidence="6" type="ORF">PBRASI_LOCUS4155</name>
</gene>
<organism evidence="6 7">
    <name type="scientific">Paraglomus brasilianum</name>
    <dbReference type="NCBI Taxonomy" id="144538"/>
    <lineage>
        <taxon>Eukaryota</taxon>
        <taxon>Fungi</taxon>
        <taxon>Fungi incertae sedis</taxon>
        <taxon>Mucoromycota</taxon>
        <taxon>Glomeromycotina</taxon>
        <taxon>Glomeromycetes</taxon>
        <taxon>Paraglomerales</taxon>
        <taxon>Paraglomeraceae</taxon>
        <taxon>Paraglomus</taxon>
    </lineage>
</organism>
<dbReference type="SMART" id="SM00116">
    <property type="entry name" value="CBS"/>
    <property type="match status" value="4"/>
</dbReference>
<dbReference type="AlphaFoldDB" id="A0A9N9AJM3"/>
<feature type="domain" description="CBS" evidence="5">
    <location>
        <begin position="38"/>
        <end position="98"/>
    </location>
</feature>
<dbReference type="GO" id="GO:0004865">
    <property type="term" value="F:protein serine/threonine phosphatase inhibitor activity"/>
    <property type="evidence" value="ECO:0007669"/>
    <property type="project" value="TreeGrafter"/>
</dbReference>
<dbReference type="CDD" id="cd02205">
    <property type="entry name" value="CBS_pair_SF"/>
    <property type="match status" value="2"/>
</dbReference>
<evidence type="ECO:0000256" key="4">
    <source>
        <dbReference type="SAM" id="MobiDB-lite"/>
    </source>
</evidence>
<keyword evidence="2 3" id="KW-0129">CBS domain</keyword>
<evidence type="ECO:0000313" key="7">
    <source>
        <dbReference type="Proteomes" id="UP000789739"/>
    </source>
</evidence>
<evidence type="ECO:0000256" key="2">
    <source>
        <dbReference type="ARBA" id="ARBA00023122"/>
    </source>
</evidence>
<feature type="domain" description="CBS" evidence="5">
    <location>
        <begin position="135"/>
        <end position="194"/>
    </location>
</feature>
<dbReference type="SUPFAM" id="SSF54631">
    <property type="entry name" value="CBS-domain pair"/>
    <property type="match status" value="2"/>
</dbReference>
<sequence>MDPLTGLPRSSSPNKPHREGVTTESHDWTLVKAVDLVADQDVIVIDGNTPIEESCEILIKNNLSAAPVYDSSTKSYVGMFDWADVMTYLLIVLKKKDAQELEKKSKEELSDEFRSLLRLALQCQPIPVKLASDISNKNPFYSVLPETSLFQVTELFGSGTHRVAVMDADNHLKGILTQSKVVSYLCKNAGKFPEIGKLFTKKVEELGIGQSDVISVNSDSFVLDALTIMKENSLSSTAVVNSDGVIFGNISMSDIKYILGSYRHSLLWRTCQQFISHVRSRQGVDDGQDRYPVFDVRLSSTLGLVVAKLTATRAHRVWVVNEAMNPIGVVSMTDVISIFARQAGGTAEPSRKRLSDSLGSKVF</sequence>
<reference evidence="6" key="1">
    <citation type="submission" date="2021-06" db="EMBL/GenBank/DDBJ databases">
        <authorList>
            <person name="Kallberg Y."/>
            <person name="Tangrot J."/>
            <person name="Rosling A."/>
        </authorList>
    </citation>
    <scope>NUCLEOTIDE SEQUENCE</scope>
    <source>
        <strain evidence="6">BR232B</strain>
    </source>
</reference>
<dbReference type="GO" id="GO:0042149">
    <property type="term" value="P:cellular response to glucose starvation"/>
    <property type="evidence" value="ECO:0007669"/>
    <property type="project" value="TreeGrafter"/>
</dbReference>
<feature type="domain" description="CBS" evidence="5">
    <location>
        <begin position="209"/>
        <end position="266"/>
    </location>
</feature>
<dbReference type="OrthoDB" id="449052at2759"/>
<protein>
    <submittedName>
        <fullName evidence="6">7853_t:CDS:1</fullName>
    </submittedName>
</protein>
<dbReference type="InterPro" id="IPR050511">
    <property type="entry name" value="AMPK_gamma/SDS23_families"/>
</dbReference>
<name>A0A9N9AJM3_9GLOM</name>
<keyword evidence="7" id="KW-1185">Reference proteome</keyword>
<comment type="caution">
    <text evidence="6">The sequence shown here is derived from an EMBL/GenBank/DDBJ whole genome shotgun (WGS) entry which is preliminary data.</text>
</comment>
<feature type="region of interest" description="Disordered" evidence="4">
    <location>
        <begin position="1"/>
        <end position="24"/>
    </location>
</feature>
<dbReference type="PANTHER" id="PTHR13780">
    <property type="entry name" value="AMP-ACTIVATED PROTEIN KINASE, GAMMA REGULATORY SUBUNIT"/>
    <property type="match status" value="1"/>
</dbReference>
<feature type="domain" description="CBS" evidence="5">
    <location>
        <begin position="288"/>
        <end position="348"/>
    </location>
</feature>
<keyword evidence="1" id="KW-0677">Repeat</keyword>
<dbReference type="InterPro" id="IPR000644">
    <property type="entry name" value="CBS_dom"/>
</dbReference>
<accession>A0A9N9AJM3</accession>